<dbReference type="GO" id="GO:0005829">
    <property type="term" value="C:cytosol"/>
    <property type="evidence" value="ECO:0007669"/>
    <property type="project" value="TreeGrafter"/>
</dbReference>
<accession>A0A8K2A0T8</accession>
<dbReference type="PANTHER" id="PTHR43434:SF1">
    <property type="entry name" value="PHOSPHOGLYCOLATE PHOSPHATASE"/>
    <property type="match status" value="1"/>
</dbReference>
<proteinExistence type="predicted"/>
<dbReference type="EMBL" id="WVIC01000024">
    <property type="protein sequence ID" value="NCJ07297.1"/>
    <property type="molecule type" value="Genomic_DNA"/>
</dbReference>
<dbReference type="InterPro" id="IPR050155">
    <property type="entry name" value="HAD-like_hydrolase_sf"/>
</dbReference>
<evidence type="ECO:0000313" key="1">
    <source>
        <dbReference type="EMBL" id="NCJ07297.1"/>
    </source>
</evidence>
<dbReference type="SUPFAM" id="SSF56784">
    <property type="entry name" value="HAD-like"/>
    <property type="match status" value="1"/>
</dbReference>
<dbReference type="AlphaFoldDB" id="A0A8K2A0T8"/>
<dbReference type="RefSeq" id="WP_161825774.1">
    <property type="nucleotide sequence ID" value="NZ_WVIC01000024.1"/>
</dbReference>
<evidence type="ECO:0000313" key="2">
    <source>
        <dbReference type="Proteomes" id="UP000607397"/>
    </source>
</evidence>
<dbReference type="InterPro" id="IPR023214">
    <property type="entry name" value="HAD_sf"/>
</dbReference>
<name>A0A8K2A0T8_9CYAN</name>
<dbReference type="PANTHER" id="PTHR43434">
    <property type="entry name" value="PHOSPHOGLYCOLATE PHOSPHATASE"/>
    <property type="match status" value="1"/>
</dbReference>
<dbReference type="InterPro" id="IPR023198">
    <property type="entry name" value="PGP-like_dom2"/>
</dbReference>
<protein>
    <submittedName>
        <fullName evidence="1">HAD-IA family hydrolase</fullName>
    </submittedName>
</protein>
<dbReference type="SFLD" id="SFLDG01129">
    <property type="entry name" value="C1.5:_HAD__Beta-PGM__Phosphata"/>
    <property type="match status" value="1"/>
</dbReference>
<keyword evidence="1" id="KW-0378">Hydrolase</keyword>
<dbReference type="Gene3D" id="1.10.150.240">
    <property type="entry name" value="Putative phosphatase, domain 2"/>
    <property type="match status" value="1"/>
</dbReference>
<dbReference type="Proteomes" id="UP000607397">
    <property type="component" value="Unassembled WGS sequence"/>
</dbReference>
<dbReference type="Pfam" id="PF00702">
    <property type="entry name" value="Hydrolase"/>
    <property type="match status" value="1"/>
</dbReference>
<dbReference type="GO" id="GO:0008967">
    <property type="term" value="F:phosphoglycolate phosphatase activity"/>
    <property type="evidence" value="ECO:0007669"/>
    <property type="project" value="TreeGrafter"/>
</dbReference>
<reference evidence="1" key="1">
    <citation type="submission" date="2019-12" db="EMBL/GenBank/DDBJ databases">
        <title>High-Quality draft genome sequences of three cyanobacteria isolated from the limestone walls of the Old Cathedral of Coimbra.</title>
        <authorList>
            <person name="Tiago I."/>
            <person name="Soares F."/>
            <person name="Portugal A."/>
        </authorList>
    </citation>
    <scope>NUCLEOTIDE SEQUENCE [LARGE SCALE GENOMIC DNA]</scope>
    <source>
        <strain evidence="1">C</strain>
    </source>
</reference>
<dbReference type="InterPro" id="IPR006439">
    <property type="entry name" value="HAD-SF_hydro_IA"/>
</dbReference>
<keyword evidence="2" id="KW-1185">Reference proteome</keyword>
<dbReference type="GO" id="GO:0006281">
    <property type="term" value="P:DNA repair"/>
    <property type="evidence" value="ECO:0007669"/>
    <property type="project" value="TreeGrafter"/>
</dbReference>
<dbReference type="SFLD" id="SFLDS00003">
    <property type="entry name" value="Haloacid_Dehalogenase"/>
    <property type="match status" value="1"/>
</dbReference>
<organism evidence="1 2">
    <name type="scientific">Petrachloros mirabilis ULC683</name>
    <dbReference type="NCBI Taxonomy" id="2781853"/>
    <lineage>
        <taxon>Bacteria</taxon>
        <taxon>Bacillati</taxon>
        <taxon>Cyanobacteriota</taxon>
        <taxon>Cyanophyceae</taxon>
        <taxon>Synechococcales</taxon>
        <taxon>Petrachlorosaceae</taxon>
        <taxon>Petrachloros</taxon>
        <taxon>Petrachloros mirabilis</taxon>
    </lineage>
</organism>
<dbReference type="NCBIfam" id="TIGR01549">
    <property type="entry name" value="HAD-SF-IA-v1"/>
    <property type="match status" value="1"/>
</dbReference>
<comment type="caution">
    <text evidence="1">The sequence shown here is derived from an EMBL/GenBank/DDBJ whole genome shotgun (WGS) entry which is preliminary data.</text>
</comment>
<sequence>MIDLCCAQVCFADIEAVVFDKDGTLASVEPYLRQLGQMRSRLIDAQVPGVREPLLLALGLENDRLNPQGLLAVGSRQENAIAAAAYVAETGRDWIESLDLVLSAFVQADQALSPKAQHTPPIPDGIALLQALHQASLKIGVLSADTPDQVQAFLDTHQLLAWVHAHQGVAEGTLSKPNPILLRSLCQTLNVAPAHTLMIGDSAADGQMAEAARAAGAIGVTWGWPDLTTVPATTICIQNWQQIQVVDAHLKKDPQP</sequence>
<dbReference type="InterPro" id="IPR036412">
    <property type="entry name" value="HAD-like_sf"/>
</dbReference>
<dbReference type="Gene3D" id="3.40.50.1000">
    <property type="entry name" value="HAD superfamily/HAD-like"/>
    <property type="match status" value="1"/>
</dbReference>
<gene>
    <name evidence="1" type="ORF">GS597_12425</name>
</gene>